<sequence length="165" mass="19252">MHDLYAWRRISISFFFSFASFSCSVFHPLSVFFFPPFWLRKGCVCRIPLSTTTTLCATNLCRKVNIIQNVKKKRQVKNKRKKSPILLIRLILFLQFSCSIHLVNKNGSIIPFSDVFGVNVLSISLYISTFFQKRVVIFSHIAWFSRSNSLLSLSTIPLEFFFFFL</sequence>
<feature type="transmembrane region" description="Helical" evidence="1">
    <location>
        <begin position="143"/>
        <end position="164"/>
    </location>
</feature>
<protein>
    <submittedName>
        <fullName evidence="2">Uncharacterized protein TCIL3000_10_5650</fullName>
    </submittedName>
</protein>
<reference evidence="2" key="1">
    <citation type="journal article" date="2012" name="Proc. Natl. Acad. Sci. U.S.A.">
        <title>Antigenic diversity is generated by distinct evolutionary mechanisms in African trypanosome species.</title>
        <authorList>
            <person name="Jackson A.P."/>
            <person name="Berry A."/>
            <person name="Aslett M."/>
            <person name="Allison H.C."/>
            <person name="Burton P."/>
            <person name="Vavrova-Anderson J."/>
            <person name="Brown R."/>
            <person name="Browne H."/>
            <person name="Corton N."/>
            <person name="Hauser H."/>
            <person name="Gamble J."/>
            <person name="Gilderthorp R."/>
            <person name="Marcello L."/>
            <person name="McQuillan J."/>
            <person name="Otto T.D."/>
            <person name="Quail M.A."/>
            <person name="Sanders M.J."/>
            <person name="van Tonder A."/>
            <person name="Ginger M.L."/>
            <person name="Field M.C."/>
            <person name="Barry J.D."/>
            <person name="Hertz-Fowler C."/>
            <person name="Berriman M."/>
        </authorList>
    </citation>
    <scope>NUCLEOTIDE SEQUENCE</scope>
    <source>
        <strain evidence="2">IL3000</strain>
    </source>
</reference>
<accession>G0UWN3</accession>
<evidence type="ECO:0000256" key="1">
    <source>
        <dbReference type="SAM" id="Phobius"/>
    </source>
</evidence>
<organism evidence="2">
    <name type="scientific">Trypanosoma congolense (strain IL3000)</name>
    <dbReference type="NCBI Taxonomy" id="1068625"/>
    <lineage>
        <taxon>Eukaryota</taxon>
        <taxon>Discoba</taxon>
        <taxon>Euglenozoa</taxon>
        <taxon>Kinetoplastea</taxon>
        <taxon>Metakinetoplastina</taxon>
        <taxon>Trypanosomatida</taxon>
        <taxon>Trypanosomatidae</taxon>
        <taxon>Trypanosoma</taxon>
        <taxon>Nannomonas</taxon>
    </lineage>
</organism>
<feature type="transmembrane region" description="Helical" evidence="1">
    <location>
        <begin position="109"/>
        <end position="131"/>
    </location>
</feature>
<keyword evidence="1" id="KW-0812">Transmembrane</keyword>
<feature type="transmembrane region" description="Helical" evidence="1">
    <location>
        <begin position="12"/>
        <end position="34"/>
    </location>
</feature>
<evidence type="ECO:0000313" key="2">
    <source>
        <dbReference type="EMBL" id="CCC93799.1"/>
    </source>
</evidence>
<keyword evidence="1" id="KW-1133">Transmembrane helix</keyword>
<dbReference type="VEuPathDB" id="TriTrypDB:TcIL3000_10_5650"/>
<dbReference type="AlphaFoldDB" id="G0UWN3"/>
<name>G0UWN3_TRYCI</name>
<gene>
    <name evidence="2" type="ORF">TCIL3000_10_5650</name>
</gene>
<keyword evidence="1" id="KW-0472">Membrane</keyword>
<feature type="transmembrane region" description="Helical" evidence="1">
    <location>
        <begin position="83"/>
        <end position="103"/>
    </location>
</feature>
<dbReference type="EMBL" id="HE575323">
    <property type="protein sequence ID" value="CCC93799.1"/>
    <property type="molecule type" value="Genomic_DNA"/>
</dbReference>
<proteinExistence type="predicted"/>